<feature type="transmembrane region" description="Helical" evidence="2">
    <location>
        <begin position="141"/>
        <end position="161"/>
    </location>
</feature>
<evidence type="ECO:0000313" key="5">
    <source>
        <dbReference type="Proteomes" id="UP000786875"/>
    </source>
</evidence>
<keyword evidence="2" id="KW-1133">Transmembrane helix</keyword>
<dbReference type="RefSeq" id="WP_214213327.1">
    <property type="nucleotide sequence ID" value="NZ_JABBFO010000006.1"/>
</dbReference>
<feature type="domain" description="Prepilin type IV endopeptidase peptidase" evidence="3">
    <location>
        <begin position="23"/>
        <end position="129"/>
    </location>
</feature>
<reference evidence="4 5" key="1">
    <citation type="submission" date="2020-04" db="EMBL/GenBank/DDBJ databases">
        <title>Genome sequencing of Rosenbergiella species.</title>
        <authorList>
            <person name="Alvarez-Perez S."/>
            <person name="Lievens B."/>
        </authorList>
    </citation>
    <scope>NUCLEOTIDE SEQUENCE [LARGE SCALE GENOMIC DNA]</scope>
    <source>
        <strain evidence="4 5">CdVSA20.1</strain>
    </source>
</reference>
<evidence type="ECO:0000256" key="2">
    <source>
        <dbReference type="SAM" id="Phobius"/>
    </source>
</evidence>
<dbReference type="InterPro" id="IPR050882">
    <property type="entry name" value="Prepilin_peptidase/N-MTase"/>
</dbReference>
<feature type="transmembrane region" description="Helical" evidence="2">
    <location>
        <begin position="102"/>
        <end position="135"/>
    </location>
</feature>
<keyword evidence="2" id="KW-0472">Membrane</keyword>
<evidence type="ECO:0000256" key="1">
    <source>
        <dbReference type="ARBA" id="ARBA00005801"/>
    </source>
</evidence>
<protein>
    <recommendedName>
        <fullName evidence="3">Prepilin type IV endopeptidase peptidase domain-containing protein</fullName>
    </recommendedName>
</protein>
<gene>
    <name evidence="4" type="ORF">HGT73_07785</name>
</gene>
<comment type="similarity">
    <text evidence="1">Belongs to the peptidase A24 family.</text>
</comment>
<dbReference type="EMBL" id="JABBFO010000006">
    <property type="protein sequence ID" value="MBT0727284.1"/>
    <property type="molecule type" value="Genomic_DNA"/>
</dbReference>
<dbReference type="Pfam" id="PF01478">
    <property type="entry name" value="Peptidase_A24"/>
    <property type="match status" value="1"/>
</dbReference>
<sequence>MSSYLVLQFATGALPFHYFIFSLFSTLLLLLACIDWYYFLLPNPIVGALTLTGVGLSPWLLGLNVISILITALSCYVLLWLINRLYFAFKKKVGLGQGDMKFIVALATWFDVQQLAIIIISASLTAIPFYCYHYLYSHSKIVIIPYGTFLSLSGIGCFYIYHMPSLFD</sequence>
<proteinExistence type="inferred from homology"/>
<dbReference type="PANTHER" id="PTHR30487:SF0">
    <property type="entry name" value="PREPILIN LEADER PEPTIDASE_N-METHYLTRANSFERASE-RELATED"/>
    <property type="match status" value="1"/>
</dbReference>
<organism evidence="4 5">
    <name type="scientific">Rosenbergiella australiborealis</name>
    <dbReference type="NCBI Taxonomy" id="1544696"/>
    <lineage>
        <taxon>Bacteria</taxon>
        <taxon>Pseudomonadati</taxon>
        <taxon>Pseudomonadota</taxon>
        <taxon>Gammaproteobacteria</taxon>
        <taxon>Enterobacterales</taxon>
        <taxon>Erwiniaceae</taxon>
        <taxon>Rosenbergiella</taxon>
    </lineage>
</organism>
<keyword evidence="5" id="KW-1185">Reference proteome</keyword>
<dbReference type="InterPro" id="IPR000045">
    <property type="entry name" value="Prepilin_IV_endopep_pep"/>
</dbReference>
<accession>A0ABS5T4J5</accession>
<feature type="transmembrane region" description="Helical" evidence="2">
    <location>
        <begin position="16"/>
        <end position="39"/>
    </location>
</feature>
<evidence type="ECO:0000259" key="3">
    <source>
        <dbReference type="Pfam" id="PF01478"/>
    </source>
</evidence>
<comment type="caution">
    <text evidence="4">The sequence shown here is derived from an EMBL/GenBank/DDBJ whole genome shotgun (WGS) entry which is preliminary data.</text>
</comment>
<feature type="transmembrane region" description="Helical" evidence="2">
    <location>
        <begin position="59"/>
        <end position="82"/>
    </location>
</feature>
<keyword evidence="2" id="KW-0812">Transmembrane</keyword>
<evidence type="ECO:0000313" key="4">
    <source>
        <dbReference type="EMBL" id="MBT0727284.1"/>
    </source>
</evidence>
<dbReference type="Gene3D" id="1.20.120.1220">
    <property type="match status" value="1"/>
</dbReference>
<dbReference type="Proteomes" id="UP000786875">
    <property type="component" value="Unassembled WGS sequence"/>
</dbReference>
<name>A0ABS5T4J5_9GAMM</name>
<dbReference type="PANTHER" id="PTHR30487">
    <property type="entry name" value="TYPE 4 PREPILIN-LIKE PROTEINS LEADER PEPTIDE-PROCESSING ENZYME"/>
    <property type="match status" value="1"/>
</dbReference>